<gene>
    <name evidence="1" type="ORF">pipiens_018346</name>
</gene>
<sequence>KPSSRFDFLEAFREFEHLPRCVQFQLEYAIFVRVEITLNFIVLCRGRKVLNMRIGASPCHALEETANLFPAGSRFHLRQNCSPFAAVGYRFELDLQNCWL</sequence>
<evidence type="ECO:0000313" key="2">
    <source>
        <dbReference type="Proteomes" id="UP001562425"/>
    </source>
</evidence>
<feature type="non-terminal residue" evidence="1">
    <location>
        <position position="1"/>
    </location>
</feature>
<dbReference type="EMBL" id="JBEHCU010013786">
    <property type="protein sequence ID" value="KAL1373963.1"/>
    <property type="molecule type" value="Genomic_DNA"/>
</dbReference>
<evidence type="ECO:0000313" key="1">
    <source>
        <dbReference type="EMBL" id="KAL1373963.1"/>
    </source>
</evidence>
<dbReference type="Proteomes" id="UP001562425">
    <property type="component" value="Unassembled WGS sequence"/>
</dbReference>
<feature type="non-terminal residue" evidence="1">
    <location>
        <position position="100"/>
    </location>
</feature>
<proteinExistence type="predicted"/>
<comment type="caution">
    <text evidence="1">The sequence shown here is derived from an EMBL/GenBank/DDBJ whole genome shotgun (WGS) entry which is preliminary data.</text>
</comment>
<keyword evidence="2" id="KW-1185">Reference proteome</keyword>
<accession>A0ABD1CC87</accession>
<dbReference type="AlphaFoldDB" id="A0ABD1CC87"/>
<organism evidence="1 2">
    <name type="scientific">Culex pipiens pipiens</name>
    <name type="common">Northern house mosquito</name>
    <dbReference type="NCBI Taxonomy" id="38569"/>
    <lineage>
        <taxon>Eukaryota</taxon>
        <taxon>Metazoa</taxon>
        <taxon>Ecdysozoa</taxon>
        <taxon>Arthropoda</taxon>
        <taxon>Hexapoda</taxon>
        <taxon>Insecta</taxon>
        <taxon>Pterygota</taxon>
        <taxon>Neoptera</taxon>
        <taxon>Endopterygota</taxon>
        <taxon>Diptera</taxon>
        <taxon>Nematocera</taxon>
        <taxon>Culicoidea</taxon>
        <taxon>Culicidae</taxon>
        <taxon>Culicinae</taxon>
        <taxon>Culicini</taxon>
        <taxon>Culex</taxon>
        <taxon>Culex</taxon>
    </lineage>
</organism>
<name>A0ABD1CC87_CULPP</name>
<reference evidence="1 2" key="1">
    <citation type="submission" date="2024-05" db="EMBL/GenBank/DDBJ databases">
        <title>Culex pipiens pipiens assembly and annotation.</title>
        <authorList>
            <person name="Alout H."/>
            <person name="Durand T."/>
        </authorList>
    </citation>
    <scope>NUCLEOTIDE SEQUENCE [LARGE SCALE GENOMIC DNA]</scope>
    <source>
        <strain evidence="1">HA-2024</strain>
        <tissue evidence="1">Whole body</tissue>
    </source>
</reference>
<protein>
    <submittedName>
        <fullName evidence="1">Uncharacterized protein</fullName>
    </submittedName>
</protein>